<evidence type="ECO:0000313" key="4">
    <source>
        <dbReference type="EMBL" id="KAE9345763.1"/>
    </source>
</evidence>
<dbReference type="Proteomes" id="UP000435112">
    <property type="component" value="Unassembled WGS sequence"/>
</dbReference>
<keyword evidence="6" id="KW-1185">Reference proteome</keyword>
<feature type="chain" id="PRO_5036380236" description="RxLR effector protein" evidence="1">
    <location>
        <begin position="20"/>
        <end position="241"/>
    </location>
</feature>
<organism evidence="3 5">
    <name type="scientific">Phytophthora rubi</name>
    <dbReference type="NCBI Taxonomy" id="129364"/>
    <lineage>
        <taxon>Eukaryota</taxon>
        <taxon>Sar</taxon>
        <taxon>Stramenopiles</taxon>
        <taxon>Oomycota</taxon>
        <taxon>Peronosporomycetes</taxon>
        <taxon>Peronosporales</taxon>
        <taxon>Peronosporaceae</taxon>
        <taxon>Phytophthora</taxon>
    </lineage>
</organism>
<comment type="caution">
    <text evidence="3">The sequence shown here is derived from an EMBL/GenBank/DDBJ whole genome shotgun (WGS) entry which is preliminary data.</text>
</comment>
<keyword evidence="1" id="KW-0732">Signal</keyword>
<evidence type="ECO:0000256" key="1">
    <source>
        <dbReference type="SAM" id="SignalP"/>
    </source>
</evidence>
<evidence type="ECO:0000313" key="2">
    <source>
        <dbReference type="EMBL" id="KAE9034046.1"/>
    </source>
</evidence>
<feature type="signal peptide" evidence="1">
    <location>
        <begin position="1"/>
        <end position="19"/>
    </location>
</feature>
<dbReference type="Proteomes" id="UP000429607">
    <property type="component" value="Unassembled WGS sequence"/>
</dbReference>
<dbReference type="EMBL" id="QXFU01000418">
    <property type="protein sequence ID" value="KAE9034046.1"/>
    <property type="molecule type" value="Genomic_DNA"/>
</dbReference>
<evidence type="ECO:0000313" key="7">
    <source>
        <dbReference type="Proteomes" id="UP000435112"/>
    </source>
</evidence>
<evidence type="ECO:0000313" key="3">
    <source>
        <dbReference type="EMBL" id="KAE9039584.1"/>
    </source>
</evidence>
<dbReference type="EMBL" id="QXFV01000371">
    <property type="protein sequence ID" value="KAE9039584.1"/>
    <property type="molecule type" value="Genomic_DNA"/>
</dbReference>
<dbReference type="EMBL" id="QXFT01000374">
    <property type="protein sequence ID" value="KAE9345763.1"/>
    <property type="molecule type" value="Genomic_DNA"/>
</dbReference>
<dbReference type="OrthoDB" id="119380at2759"/>
<evidence type="ECO:0000313" key="6">
    <source>
        <dbReference type="Proteomes" id="UP000434957"/>
    </source>
</evidence>
<protein>
    <recommendedName>
        <fullName evidence="8">RxLR effector protein</fullName>
    </recommendedName>
</protein>
<dbReference type="Proteomes" id="UP000434957">
    <property type="component" value="Unassembled WGS sequence"/>
</dbReference>
<sequence length="241" mass="28136">MHFCCALLLTIVFTLLASSETLAVSRRLRAVDTDSPGPEDRGLASWLKSWSKVDTLDDALAGWRVTFWAKAGKSDEDVKKKLGIFYLTDGEMVADPKYKYYLQFWFKTEEKRLQQWFTGNGIPTSKAWQLLRVDTLPAAQRERSAAYKAYKAYKRYAKMYDDRLFQRYTNKESIYPIVPSYNRNIPYPEEMSGLVRMWVVQKRPYDYVMRVLGLSGHPSPKLDPAYKYLKEFKKLVAKKTM</sequence>
<name>A0A6A3ND98_9STRA</name>
<dbReference type="AlphaFoldDB" id="A0A6A3ND98"/>
<gene>
    <name evidence="3" type="ORF">PR001_g7453</name>
    <name evidence="2" type="ORF">PR002_g8350</name>
    <name evidence="4" type="ORF">PR003_g7782</name>
</gene>
<evidence type="ECO:0008006" key="8">
    <source>
        <dbReference type="Google" id="ProtNLM"/>
    </source>
</evidence>
<reference evidence="5 7" key="1">
    <citation type="submission" date="2018-09" db="EMBL/GenBank/DDBJ databases">
        <title>Genomic investigation of the strawberry pathogen Phytophthora fragariae indicates pathogenicity is determined by transcriptional variation in three key races.</title>
        <authorList>
            <person name="Adams T.M."/>
            <person name="Armitage A.D."/>
            <person name="Sobczyk M.K."/>
            <person name="Bates H.J."/>
            <person name="Dunwell J.M."/>
            <person name="Nellist C.F."/>
            <person name="Harrison R.J."/>
        </authorList>
    </citation>
    <scope>NUCLEOTIDE SEQUENCE [LARGE SCALE GENOMIC DNA]</scope>
    <source>
        <strain evidence="3 5">SCRP249</strain>
        <strain evidence="2 7">SCRP324</strain>
        <strain evidence="4 6">SCRP333</strain>
    </source>
</reference>
<proteinExistence type="predicted"/>
<accession>A0A6A3ND98</accession>
<evidence type="ECO:0000313" key="5">
    <source>
        <dbReference type="Proteomes" id="UP000429607"/>
    </source>
</evidence>